<feature type="compositionally biased region" description="Acidic residues" evidence="8">
    <location>
        <begin position="303"/>
        <end position="312"/>
    </location>
</feature>
<feature type="compositionally biased region" description="Polar residues" evidence="8">
    <location>
        <begin position="444"/>
        <end position="464"/>
    </location>
</feature>
<evidence type="ECO:0000256" key="3">
    <source>
        <dbReference type="ARBA" id="ARBA00013784"/>
    </source>
</evidence>
<keyword evidence="5" id="KW-0653">Protein transport</keyword>
<evidence type="ECO:0000256" key="5">
    <source>
        <dbReference type="ARBA" id="ARBA00022927"/>
    </source>
</evidence>
<comment type="similarity">
    <text evidence="2">Belongs to the ATG29 family.</text>
</comment>
<evidence type="ECO:0000256" key="2">
    <source>
        <dbReference type="ARBA" id="ARBA00010082"/>
    </source>
</evidence>
<dbReference type="Proteomes" id="UP001278766">
    <property type="component" value="Unassembled WGS sequence"/>
</dbReference>
<dbReference type="PANTHER" id="PTHR40012">
    <property type="entry name" value="AUTOPHAGY-RELATED PROTEIN 29"/>
    <property type="match status" value="1"/>
</dbReference>
<dbReference type="RefSeq" id="XP_062661774.1">
    <property type="nucleotide sequence ID" value="XM_062808639.1"/>
</dbReference>
<dbReference type="GeneID" id="87845587"/>
<dbReference type="InterPro" id="IPR040666">
    <property type="entry name" value="Atg29_N"/>
</dbReference>
<evidence type="ECO:0000259" key="9">
    <source>
        <dbReference type="Pfam" id="PF18388"/>
    </source>
</evidence>
<feature type="compositionally biased region" description="Low complexity" evidence="8">
    <location>
        <begin position="356"/>
        <end position="381"/>
    </location>
</feature>
<proteinExistence type="inferred from homology"/>
<reference evidence="10" key="2">
    <citation type="submission" date="2023-06" db="EMBL/GenBank/DDBJ databases">
        <authorList>
            <consortium name="Lawrence Berkeley National Laboratory"/>
            <person name="Haridas S."/>
            <person name="Hensen N."/>
            <person name="Bonometti L."/>
            <person name="Westerberg I."/>
            <person name="Brannstrom I.O."/>
            <person name="Guillou S."/>
            <person name="Cros-Aarteil S."/>
            <person name="Calhoun S."/>
            <person name="Kuo A."/>
            <person name="Mondo S."/>
            <person name="Pangilinan J."/>
            <person name="Riley R."/>
            <person name="Labutti K."/>
            <person name="Andreopoulos B."/>
            <person name="Lipzen A."/>
            <person name="Chen C."/>
            <person name="Yanf M."/>
            <person name="Daum C."/>
            <person name="Ng V."/>
            <person name="Clum A."/>
            <person name="Steindorff A."/>
            <person name="Ohm R."/>
            <person name="Martin F."/>
            <person name="Silar P."/>
            <person name="Natvig D."/>
            <person name="Lalanne C."/>
            <person name="Gautier V."/>
            <person name="Ament-Velasquez S.L."/>
            <person name="Kruys A."/>
            <person name="Hutchinson M.I."/>
            <person name="Powell A.J."/>
            <person name="Barry K."/>
            <person name="Miller A.N."/>
            <person name="Grigoriev I.V."/>
            <person name="Debuchy R."/>
            <person name="Gladieux P."/>
            <person name="Thoren M.H."/>
            <person name="Johannesson H."/>
        </authorList>
    </citation>
    <scope>NUCLEOTIDE SEQUENCE</scope>
    <source>
        <strain evidence="10">CBS 168.71</strain>
    </source>
</reference>
<feature type="compositionally biased region" description="Polar residues" evidence="8">
    <location>
        <begin position="231"/>
        <end position="244"/>
    </location>
</feature>
<evidence type="ECO:0000256" key="7">
    <source>
        <dbReference type="ARBA" id="ARBA00060351"/>
    </source>
</evidence>
<feature type="region of interest" description="Disordered" evidence="8">
    <location>
        <begin position="1"/>
        <end position="30"/>
    </location>
</feature>
<dbReference type="InterPro" id="IPR039362">
    <property type="entry name" value="ATG29_sf"/>
</dbReference>
<comment type="subcellular location">
    <subcellularLocation>
        <location evidence="1">Preautophagosomal structure</location>
    </subcellularLocation>
</comment>
<name>A0AAE0HKQ1_9PEZI</name>
<dbReference type="PANTHER" id="PTHR40012:SF1">
    <property type="entry name" value="AUTOPHAGY-RELATED PROTEIN 29"/>
    <property type="match status" value="1"/>
</dbReference>
<dbReference type="GO" id="GO:0000045">
    <property type="term" value="P:autophagosome assembly"/>
    <property type="evidence" value="ECO:0007669"/>
    <property type="project" value="InterPro"/>
</dbReference>
<keyword evidence="6" id="KW-0072">Autophagy</keyword>
<dbReference type="FunFam" id="1.10.10.2570:FF:000001">
    <property type="entry name" value="Autophagy-related protein 29"/>
    <property type="match status" value="1"/>
</dbReference>
<feature type="compositionally biased region" description="Polar residues" evidence="8">
    <location>
        <begin position="322"/>
        <end position="335"/>
    </location>
</feature>
<feature type="compositionally biased region" description="Basic and acidic residues" evidence="8">
    <location>
        <begin position="154"/>
        <end position="170"/>
    </location>
</feature>
<reference evidence="10" key="1">
    <citation type="journal article" date="2023" name="Mol. Phylogenet. Evol.">
        <title>Genome-scale phylogeny and comparative genomics of the fungal order Sordariales.</title>
        <authorList>
            <person name="Hensen N."/>
            <person name="Bonometti L."/>
            <person name="Westerberg I."/>
            <person name="Brannstrom I.O."/>
            <person name="Guillou S."/>
            <person name="Cros-Aarteil S."/>
            <person name="Calhoun S."/>
            <person name="Haridas S."/>
            <person name="Kuo A."/>
            <person name="Mondo S."/>
            <person name="Pangilinan J."/>
            <person name="Riley R."/>
            <person name="LaButti K."/>
            <person name="Andreopoulos B."/>
            <person name="Lipzen A."/>
            <person name="Chen C."/>
            <person name="Yan M."/>
            <person name="Daum C."/>
            <person name="Ng V."/>
            <person name="Clum A."/>
            <person name="Steindorff A."/>
            <person name="Ohm R.A."/>
            <person name="Martin F."/>
            <person name="Silar P."/>
            <person name="Natvig D.O."/>
            <person name="Lalanne C."/>
            <person name="Gautier V."/>
            <person name="Ament-Velasquez S.L."/>
            <person name="Kruys A."/>
            <person name="Hutchinson M.I."/>
            <person name="Powell A.J."/>
            <person name="Barry K."/>
            <person name="Miller A.N."/>
            <person name="Grigoriev I.V."/>
            <person name="Debuchy R."/>
            <person name="Gladieux P."/>
            <person name="Hiltunen Thoren M."/>
            <person name="Johannesson H."/>
        </authorList>
    </citation>
    <scope>NUCLEOTIDE SEQUENCE</scope>
    <source>
        <strain evidence="10">CBS 168.71</strain>
    </source>
</reference>
<evidence type="ECO:0000256" key="6">
    <source>
        <dbReference type="ARBA" id="ARBA00023006"/>
    </source>
</evidence>
<keyword evidence="11" id="KW-1185">Reference proteome</keyword>
<organism evidence="10 11">
    <name type="scientific">Chaetomium fimeti</name>
    <dbReference type="NCBI Taxonomy" id="1854472"/>
    <lineage>
        <taxon>Eukaryota</taxon>
        <taxon>Fungi</taxon>
        <taxon>Dikarya</taxon>
        <taxon>Ascomycota</taxon>
        <taxon>Pezizomycotina</taxon>
        <taxon>Sordariomycetes</taxon>
        <taxon>Sordariomycetidae</taxon>
        <taxon>Sordariales</taxon>
        <taxon>Chaetomiaceae</taxon>
        <taxon>Chaetomium</taxon>
    </lineage>
</organism>
<dbReference type="Pfam" id="PF18388">
    <property type="entry name" value="ATG29_N"/>
    <property type="match status" value="1"/>
</dbReference>
<evidence type="ECO:0000313" key="11">
    <source>
        <dbReference type="Proteomes" id="UP001278766"/>
    </source>
</evidence>
<dbReference type="GO" id="GO:0015031">
    <property type="term" value="P:protein transport"/>
    <property type="evidence" value="ECO:0007669"/>
    <property type="project" value="UniProtKB-KW"/>
</dbReference>
<feature type="domain" description="Atg29 N-terminal" evidence="9">
    <location>
        <begin position="31"/>
        <end position="83"/>
    </location>
</feature>
<dbReference type="AlphaFoldDB" id="A0AAE0HKQ1"/>
<comment type="caution">
    <text evidence="10">The sequence shown here is derived from an EMBL/GenBank/DDBJ whole genome shotgun (WGS) entry which is preliminary data.</text>
</comment>
<gene>
    <name evidence="10" type="ORF">B0H64DRAFT_70280</name>
</gene>
<feature type="region of interest" description="Disordered" evidence="8">
    <location>
        <begin position="142"/>
        <end position="483"/>
    </location>
</feature>
<keyword evidence="4" id="KW-0813">Transport</keyword>
<dbReference type="Gene3D" id="1.10.10.2570">
    <property type="match status" value="1"/>
</dbReference>
<comment type="function">
    <text evidence="7">Plays a role in autophagy. Functions at the preautophagosomal structure (PAS) in order to form normal autophagosomes under starvation conditions. Also plays a role in mitophagy and regulation of filamentous growth.</text>
</comment>
<feature type="compositionally biased region" description="Low complexity" evidence="8">
    <location>
        <begin position="258"/>
        <end position="278"/>
    </location>
</feature>
<protein>
    <recommendedName>
        <fullName evidence="3">Autophagy-related protein 29</fullName>
    </recommendedName>
</protein>
<evidence type="ECO:0000256" key="1">
    <source>
        <dbReference type="ARBA" id="ARBA00004329"/>
    </source>
</evidence>
<evidence type="ECO:0000256" key="8">
    <source>
        <dbReference type="SAM" id="MobiDB-lite"/>
    </source>
</evidence>
<accession>A0AAE0HKQ1</accession>
<sequence length="504" mass="53040">MESRQKADQPATADRRKKPEQPPQERPEPRYHVYIRLPFDRGDFVDPGTVNWSEKKSEALWSILSDSLSDNVDWSKLAGEFDVTVDFLLQMATYLTERHTSQLRAHMLKAAAARGSNAPSPVPGADPSGSYQIAVDPTRRASLGAGRAPSSLSVRKDTPLPIQKNEEDHAVSGSTAAGLSIKTALPVRPESSRNSSSNTTVPTSQIQPSQFGGRPGTATRLSDPQRRRLSYLSTPHTQQSPQQRPQEETDTEIPPSPVASTSSSSPSSSVSSDSPVESRIIRRPPRFPSKDPRTGGNNPFGGGDDDDDDDGELAFLPYNPQGGPSVNGTGSSSGQDLGATLRGNTTMRDLAGRGRQAAAAASDDASQSQSQTSDSSIGSAAVVQAPRRPATAGPTTDGRRAPGVAGAGGHQQGPLSPRRTAELAAARGPGGSRGKGASREGSDGTPSMGSSFSDLDDASVTQSALEEALASRMQDGTIGSRMSVIGGTIGHAFRSRYLPKPNRQ</sequence>
<dbReference type="EMBL" id="JAUEPN010000002">
    <property type="protein sequence ID" value="KAK3298260.1"/>
    <property type="molecule type" value="Genomic_DNA"/>
</dbReference>
<evidence type="ECO:0000313" key="10">
    <source>
        <dbReference type="EMBL" id="KAK3298260.1"/>
    </source>
</evidence>
<dbReference type="GO" id="GO:0000407">
    <property type="term" value="C:phagophore assembly site"/>
    <property type="evidence" value="ECO:0007669"/>
    <property type="project" value="UniProtKB-SubCell"/>
</dbReference>
<dbReference type="InterPro" id="IPR039113">
    <property type="entry name" value="ATG29"/>
</dbReference>
<feature type="compositionally biased region" description="Polar residues" evidence="8">
    <location>
        <begin position="192"/>
        <end position="210"/>
    </location>
</feature>
<evidence type="ECO:0000256" key="4">
    <source>
        <dbReference type="ARBA" id="ARBA00022448"/>
    </source>
</evidence>